<dbReference type="PANTHER" id="PTHR43584:SF8">
    <property type="entry name" value="N-ACETYLMURAMATE ALPHA-1-PHOSPHATE URIDYLYLTRANSFERASE"/>
    <property type="match status" value="1"/>
</dbReference>
<evidence type="ECO:0000256" key="1">
    <source>
        <dbReference type="ARBA" id="ARBA00022679"/>
    </source>
</evidence>
<evidence type="ECO:0000313" key="5">
    <source>
        <dbReference type="EMBL" id="KKN95041.1"/>
    </source>
</evidence>
<keyword evidence="1" id="KW-0808">Transferase</keyword>
<proteinExistence type="predicted"/>
<dbReference type="PANTHER" id="PTHR43584">
    <property type="entry name" value="NUCLEOTIDYL TRANSFERASE"/>
    <property type="match status" value="1"/>
</dbReference>
<sequence>MKAVILAAGMGKRLAPAGWTKPKCLLPFGDRTLLGHIVSAATACGIGHVVVVVGYQQQLVRDAMAADDAQVEFVVNDDFSTTNTIHSLYLAREHLDDDFVYFNADVLFDGRIVPMLLDGPGGQLAVDVSRCGPEDVKVVADDLGRITQIGKDLPPETCLGEFIGIGKFARGACADLIVALVRYSEGGRRDLFFESAVNDVLADHVHTAVTIGDLKAVEIDLPEDLDRARRLWGAGDIQTL</sequence>
<feature type="domain" description="MobA-like NTP transferase" evidence="4">
    <location>
        <begin position="3"/>
        <end position="118"/>
    </location>
</feature>
<evidence type="ECO:0000256" key="3">
    <source>
        <dbReference type="SAM" id="Phobius"/>
    </source>
</evidence>
<accession>A0A0F9X7U8</accession>
<dbReference type="InterPro" id="IPR029044">
    <property type="entry name" value="Nucleotide-diphossugar_trans"/>
</dbReference>
<comment type="caution">
    <text evidence="5">The sequence shown here is derived from an EMBL/GenBank/DDBJ whole genome shotgun (WGS) entry which is preliminary data.</text>
</comment>
<keyword evidence="3" id="KW-0472">Membrane</keyword>
<keyword evidence="3" id="KW-0812">Transmembrane</keyword>
<protein>
    <recommendedName>
        <fullName evidence="4">MobA-like NTP transferase domain-containing protein</fullName>
    </recommendedName>
</protein>
<keyword evidence="2" id="KW-0548">Nucleotidyltransferase</keyword>
<name>A0A0F9X7U8_9ZZZZ</name>
<dbReference type="SUPFAM" id="SSF53448">
    <property type="entry name" value="Nucleotide-diphospho-sugar transferases"/>
    <property type="match status" value="1"/>
</dbReference>
<dbReference type="GO" id="GO:0016779">
    <property type="term" value="F:nucleotidyltransferase activity"/>
    <property type="evidence" value="ECO:0007669"/>
    <property type="project" value="UniProtKB-KW"/>
</dbReference>
<dbReference type="Pfam" id="PF12804">
    <property type="entry name" value="NTP_transf_3"/>
    <property type="match status" value="1"/>
</dbReference>
<dbReference type="Gene3D" id="3.90.550.10">
    <property type="entry name" value="Spore Coat Polysaccharide Biosynthesis Protein SpsA, Chain A"/>
    <property type="match status" value="1"/>
</dbReference>
<organism evidence="5">
    <name type="scientific">marine sediment metagenome</name>
    <dbReference type="NCBI Taxonomy" id="412755"/>
    <lineage>
        <taxon>unclassified sequences</taxon>
        <taxon>metagenomes</taxon>
        <taxon>ecological metagenomes</taxon>
    </lineage>
</organism>
<dbReference type="AlphaFoldDB" id="A0A0F9X7U8"/>
<reference evidence="5" key="1">
    <citation type="journal article" date="2015" name="Nature">
        <title>Complex archaea that bridge the gap between prokaryotes and eukaryotes.</title>
        <authorList>
            <person name="Spang A."/>
            <person name="Saw J.H."/>
            <person name="Jorgensen S.L."/>
            <person name="Zaremba-Niedzwiedzka K."/>
            <person name="Martijn J."/>
            <person name="Lind A.E."/>
            <person name="van Eijk R."/>
            <person name="Schleper C."/>
            <person name="Guy L."/>
            <person name="Ettema T.J."/>
        </authorList>
    </citation>
    <scope>NUCLEOTIDE SEQUENCE</scope>
</reference>
<gene>
    <name evidence="5" type="ORF">LCGC14_0181090</name>
</gene>
<feature type="transmembrane region" description="Helical" evidence="3">
    <location>
        <begin position="33"/>
        <end position="55"/>
    </location>
</feature>
<evidence type="ECO:0000259" key="4">
    <source>
        <dbReference type="Pfam" id="PF12804"/>
    </source>
</evidence>
<dbReference type="InterPro" id="IPR050065">
    <property type="entry name" value="GlmU-like"/>
</dbReference>
<keyword evidence="3" id="KW-1133">Transmembrane helix</keyword>
<dbReference type="EMBL" id="LAZR01000073">
    <property type="protein sequence ID" value="KKN95041.1"/>
    <property type="molecule type" value="Genomic_DNA"/>
</dbReference>
<evidence type="ECO:0000256" key="2">
    <source>
        <dbReference type="ARBA" id="ARBA00022695"/>
    </source>
</evidence>
<dbReference type="InterPro" id="IPR025877">
    <property type="entry name" value="MobA-like_NTP_Trfase"/>
</dbReference>
<dbReference type="CDD" id="cd02523">
    <property type="entry name" value="PC_cytidylyltransferase"/>
    <property type="match status" value="1"/>
</dbReference>